<dbReference type="AlphaFoldDB" id="A0A5J4J534"/>
<evidence type="ECO:0000313" key="2">
    <source>
        <dbReference type="Proteomes" id="UP000326509"/>
    </source>
</evidence>
<reference evidence="1 2" key="1">
    <citation type="submission" date="2019-08" db="EMBL/GenBank/DDBJ databases">
        <title>Draft genome sequence of Ulvibacter marinus type strain NBRC 109484.</title>
        <authorList>
            <person name="Kawano K."/>
            <person name="Ushijima N."/>
            <person name="Kihara M."/>
            <person name="Itoh H."/>
        </authorList>
    </citation>
    <scope>NUCLEOTIDE SEQUENCE [LARGE SCALE GENOMIC DNA]</scope>
    <source>
        <strain evidence="1 2">NBRC 109484</strain>
    </source>
</reference>
<proteinExistence type="predicted"/>
<dbReference type="EMBL" id="BKCG01000004">
    <property type="protein sequence ID" value="GER59627.1"/>
    <property type="molecule type" value="Genomic_DNA"/>
</dbReference>
<gene>
    <name evidence="1" type="ORF">ULMA_17350</name>
</gene>
<name>A0A5J4J534_9FLAO</name>
<dbReference type="Proteomes" id="UP000326509">
    <property type="component" value="Unassembled WGS sequence"/>
</dbReference>
<organism evidence="1 2">
    <name type="scientific">Patiriisocius marinus</name>
    <dbReference type="NCBI Taxonomy" id="1397112"/>
    <lineage>
        <taxon>Bacteria</taxon>
        <taxon>Pseudomonadati</taxon>
        <taxon>Bacteroidota</taxon>
        <taxon>Flavobacteriia</taxon>
        <taxon>Flavobacteriales</taxon>
        <taxon>Flavobacteriaceae</taxon>
        <taxon>Patiriisocius</taxon>
    </lineage>
</organism>
<protein>
    <submittedName>
        <fullName evidence="1">Uncharacterized protein</fullName>
    </submittedName>
</protein>
<sequence length="161" mass="19153">MNPFKKNDASLSKKLKGALTDLTVDIFGYENMVTKNITNRTNYISHRLQIPKDRLYIRIFQKDHIIRSFLYNQSKPVSAIPTEELTYFFMEEQLAQLDNVQNKVAFSIKQYLKEFAEANRIDEESVRIWIHLKDDKVQVRAFQNEEFIKQIPLNSLIKYFK</sequence>
<keyword evidence="2" id="KW-1185">Reference proteome</keyword>
<evidence type="ECO:0000313" key="1">
    <source>
        <dbReference type="EMBL" id="GER59627.1"/>
    </source>
</evidence>
<comment type="caution">
    <text evidence="1">The sequence shown here is derived from an EMBL/GenBank/DDBJ whole genome shotgun (WGS) entry which is preliminary data.</text>
</comment>
<dbReference type="RefSeq" id="WP_151674092.1">
    <property type="nucleotide sequence ID" value="NZ_BKCG01000004.1"/>
</dbReference>
<dbReference type="OrthoDB" id="1163795at2"/>
<accession>A0A5J4J534</accession>